<dbReference type="AlphaFoldDB" id="A0A9P9AHK0"/>
<organism evidence="2 3">
    <name type="scientific">Thelonectria olida</name>
    <dbReference type="NCBI Taxonomy" id="1576542"/>
    <lineage>
        <taxon>Eukaryota</taxon>
        <taxon>Fungi</taxon>
        <taxon>Dikarya</taxon>
        <taxon>Ascomycota</taxon>
        <taxon>Pezizomycotina</taxon>
        <taxon>Sordariomycetes</taxon>
        <taxon>Hypocreomycetidae</taxon>
        <taxon>Hypocreales</taxon>
        <taxon>Nectriaceae</taxon>
        <taxon>Thelonectria</taxon>
    </lineage>
</organism>
<feature type="region of interest" description="Disordered" evidence="1">
    <location>
        <begin position="70"/>
        <end position="153"/>
    </location>
</feature>
<evidence type="ECO:0000313" key="3">
    <source>
        <dbReference type="Proteomes" id="UP000777438"/>
    </source>
</evidence>
<feature type="region of interest" description="Disordered" evidence="1">
    <location>
        <begin position="1"/>
        <end position="51"/>
    </location>
</feature>
<keyword evidence="3" id="KW-1185">Reference proteome</keyword>
<gene>
    <name evidence="2" type="ORF">B0T10DRAFT_565623</name>
</gene>
<proteinExistence type="predicted"/>
<protein>
    <submittedName>
        <fullName evidence="2">Uncharacterized protein</fullName>
    </submittedName>
</protein>
<dbReference type="Proteomes" id="UP000777438">
    <property type="component" value="Unassembled WGS sequence"/>
</dbReference>
<reference evidence="2 3" key="1">
    <citation type="journal article" date="2021" name="Nat. Commun.">
        <title>Genetic determinants of endophytism in the Arabidopsis root mycobiome.</title>
        <authorList>
            <person name="Mesny F."/>
            <person name="Miyauchi S."/>
            <person name="Thiergart T."/>
            <person name="Pickel B."/>
            <person name="Atanasova L."/>
            <person name="Karlsson M."/>
            <person name="Huettel B."/>
            <person name="Barry K.W."/>
            <person name="Haridas S."/>
            <person name="Chen C."/>
            <person name="Bauer D."/>
            <person name="Andreopoulos W."/>
            <person name="Pangilinan J."/>
            <person name="LaButti K."/>
            <person name="Riley R."/>
            <person name="Lipzen A."/>
            <person name="Clum A."/>
            <person name="Drula E."/>
            <person name="Henrissat B."/>
            <person name="Kohler A."/>
            <person name="Grigoriev I.V."/>
            <person name="Martin F.M."/>
            <person name="Hacquard S."/>
        </authorList>
    </citation>
    <scope>NUCLEOTIDE SEQUENCE [LARGE SCALE GENOMIC DNA]</scope>
    <source>
        <strain evidence="2 3">MPI-CAGE-CH-0241</strain>
    </source>
</reference>
<feature type="compositionally biased region" description="Basic and acidic residues" evidence="1">
    <location>
        <begin position="86"/>
        <end position="126"/>
    </location>
</feature>
<evidence type="ECO:0000256" key="1">
    <source>
        <dbReference type="SAM" id="MobiDB-lite"/>
    </source>
</evidence>
<accession>A0A9P9AHK0</accession>
<name>A0A9P9AHK0_9HYPO</name>
<evidence type="ECO:0000313" key="2">
    <source>
        <dbReference type="EMBL" id="KAH6880401.1"/>
    </source>
</evidence>
<feature type="compositionally biased region" description="Basic residues" evidence="1">
    <location>
        <begin position="37"/>
        <end position="47"/>
    </location>
</feature>
<sequence length="153" mass="15560">MCLPNLFRKKKRGVEPPVRQSTPTARPLIPSQPAQQSRRRTAVPKRAYRQDNSLAASYFAANYASSHDYGGTYGGGYVGDDGAPPRNDHGHSGHGHDHGHGNDHSHGHDHGYSGGHDSHSGGHDSHSGGWGGGHDSGGGGGGDGGGGGGGGGD</sequence>
<comment type="caution">
    <text evidence="2">The sequence shown here is derived from an EMBL/GenBank/DDBJ whole genome shotgun (WGS) entry which is preliminary data.</text>
</comment>
<dbReference type="EMBL" id="JAGPYM010000026">
    <property type="protein sequence ID" value="KAH6880401.1"/>
    <property type="molecule type" value="Genomic_DNA"/>
</dbReference>
<feature type="compositionally biased region" description="Gly residues" evidence="1">
    <location>
        <begin position="128"/>
        <end position="153"/>
    </location>
</feature>